<keyword evidence="2 8" id="KW-0645">Protease</keyword>
<comment type="catalytic activity">
    <reaction evidence="5">
        <text>Hydrolysis of proteins with broad specificity for peptide bonds, and a preference for a large uncharged residue in P1. Hydrolyzes peptide amides.</text>
        <dbReference type="EC" id="3.4.21.62"/>
    </reaction>
</comment>
<dbReference type="eggNOG" id="KOG4266">
    <property type="taxonomic scope" value="Eukaryota"/>
</dbReference>
<dbReference type="OrthoDB" id="74291at2759"/>
<evidence type="ECO:0000256" key="6">
    <source>
        <dbReference type="ARBA" id="ARBA00023619"/>
    </source>
</evidence>
<dbReference type="GO" id="GO:0004252">
    <property type="term" value="F:serine-type endopeptidase activity"/>
    <property type="evidence" value="ECO:0007669"/>
    <property type="project" value="UniProtKB-UniRule"/>
</dbReference>
<dbReference type="EC" id="3.4.21.62" evidence="6"/>
<keyword evidence="3 8" id="KW-0378">Hydrolase</keyword>
<dbReference type="RefSeq" id="XP_008881373.1">
    <property type="nucleotide sequence ID" value="XM_008883151.1"/>
</dbReference>
<dbReference type="GeneID" id="20092214"/>
<dbReference type="InterPro" id="IPR015500">
    <property type="entry name" value="Peptidase_S8_subtilisin-rel"/>
</dbReference>
<dbReference type="AlphaFoldDB" id="A0A024T8Q2"/>
<dbReference type="PRINTS" id="PR00723">
    <property type="entry name" value="SUBTILISIN"/>
</dbReference>
<dbReference type="SUPFAM" id="SSF52743">
    <property type="entry name" value="Subtilisin-like"/>
    <property type="match status" value="1"/>
</dbReference>
<evidence type="ECO:0000256" key="8">
    <source>
        <dbReference type="PROSITE-ProRule" id="PRU01240"/>
    </source>
</evidence>
<dbReference type="InterPro" id="IPR023828">
    <property type="entry name" value="Peptidase_S8_Ser-AS"/>
</dbReference>
<dbReference type="InterPro" id="IPR036852">
    <property type="entry name" value="Peptidase_S8/S53_dom_sf"/>
</dbReference>
<evidence type="ECO:0000256" key="3">
    <source>
        <dbReference type="ARBA" id="ARBA00022801"/>
    </source>
</evidence>
<dbReference type="STRING" id="157072.A0A024T8Q2"/>
<evidence type="ECO:0000256" key="2">
    <source>
        <dbReference type="ARBA" id="ARBA00022670"/>
    </source>
</evidence>
<name>A0A024T8Q2_9STRA</name>
<dbReference type="PANTHER" id="PTHR43806">
    <property type="entry name" value="PEPTIDASE S8"/>
    <property type="match status" value="1"/>
</dbReference>
<feature type="signal peptide" evidence="9">
    <location>
        <begin position="1"/>
        <end position="16"/>
    </location>
</feature>
<keyword evidence="4 8" id="KW-0720">Serine protease</keyword>
<keyword evidence="9" id="KW-0732">Signal</keyword>
<accession>A0A024T8Q2</accession>
<comment type="similarity">
    <text evidence="1 8">Belongs to the peptidase S8 family.</text>
</comment>
<organism evidence="11">
    <name type="scientific">Aphanomyces invadans</name>
    <dbReference type="NCBI Taxonomy" id="157072"/>
    <lineage>
        <taxon>Eukaryota</taxon>
        <taxon>Sar</taxon>
        <taxon>Stramenopiles</taxon>
        <taxon>Oomycota</taxon>
        <taxon>Saprolegniomycetes</taxon>
        <taxon>Saprolegniales</taxon>
        <taxon>Verrucalvaceae</taxon>
        <taxon>Aphanomyces</taxon>
    </lineage>
</organism>
<proteinExistence type="inferred from homology"/>
<feature type="domain" description="Peptidase S8/S53" evidence="10">
    <location>
        <begin position="166"/>
        <end position="441"/>
    </location>
</feature>
<evidence type="ECO:0000256" key="7">
    <source>
        <dbReference type="PIRSR" id="PIRSR615500-1"/>
    </source>
</evidence>
<feature type="active site" description="Charge relay system" evidence="7 8">
    <location>
        <position position="381"/>
    </location>
</feature>
<dbReference type="Gene3D" id="3.40.50.200">
    <property type="entry name" value="Peptidase S8/S53 domain"/>
    <property type="match status" value="1"/>
</dbReference>
<evidence type="ECO:0000256" key="1">
    <source>
        <dbReference type="ARBA" id="ARBA00011073"/>
    </source>
</evidence>
<feature type="active site" description="Charge relay system" evidence="7 8">
    <location>
        <position position="211"/>
    </location>
</feature>
<dbReference type="Pfam" id="PF00082">
    <property type="entry name" value="Peptidase_S8"/>
    <property type="match status" value="1"/>
</dbReference>
<dbReference type="PROSITE" id="PS00138">
    <property type="entry name" value="SUBTILASE_SER"/>
    <property type="match status" value="1"/>
</dbReference>
<evidence type="ECO:0000256" key="4">
    <source>
        <dbReference type="ARBA" id="ARBA00022825"/>
    </source>
</evidence>
<dbReference type="GO" id="GO:0006508">
    <property type="term" value="P:proteolysis"/>
    <property type="evidence" value="ECO:0007669"/>
    <property type="project" value="UniProtKB-KW"/>
</dbReference>
<gene>
    <name evidence="11" type="ORF">H310_15164</name>
</gene>
<evidence type="ECO:0000256" key="9">
    <source>
        <dbReference type="SAM" id="SignalP"/>
    </source>
</evidence>
<dbReference type="InterPro" id="IPR050131">
    <property type="entry name" value="Peptidase_S8_subtilisin-like"/>
</dbReference>
<dbReference type="EMBL" id="KI914152">
    <property type="protein sequence ID" value="ETV89991.1"/>
    <property type="molecule type" value="Genomic_DNA"/>
</dbReference>
<evidence type="ECO:0000259" key="10">
    <source>
        <dbReference type="Pfam" id="PF00082"/>
    </source>
</evidence>
<protein>
    <recommendedName>
        <fullName evidence="6">subtilisin</fullName>
        <ecNumber evidence="6">3.4.21.62</ecNumber>
    </recommendedName>
</protein>
<dbReference type="PROSITE" id="PS51892">
    <property type="entry name" value="SUBTILASE"/>
    <property type="match status" value="1"/>
</dbReference>
<dbReference type="VEuPathDB" id="FungiDB:H310_15164"/>
<evidence type="ECO:0000256" key="5">
    <source>
        <dbReference type="ARBA" id="ARBA00023529"/>
    </source>
</evidence>
<dbReference type="PANTHER" id="PTHR43806:SF67">
    <property type="entry name" value="EGF-LIKE DOMAIN-CONTAINING PROTEIN"/>
    <property type="match status" value="1"/>
</dbReference>
<evidence type="ECO:0000313" key="11">
    <source>
        <dbReference type="EMBL" id="ETV89991.1"/>
    </source>
</evidence>
<sequence length="490" mass="51386">MVKVAILAAFAATTATAKIASSVHRLLEVADSVNVVVEFKDSNTQALRTANLELNSIQGRGPRIAHLRSLLVKSMESSQQAALELLTSQPEAFSVRAEQFHISNSLFLYGVNRIVLDELAKLDTHDDAVVDLSVVSDNSTEATVFANEWGVDLISAPTVWASGNRGQGVVVGVLDTGAIATHDALKANYRSTYGWFDPTDKSATPIDTNGHGTHVVGTAVGANGIGVAPGAQWIACRGCTTSSCPEAALTACAQFMLCPTDAKGLNPKCELAPHVINNSWGGGSGSTWFQANVNAWRAAGIIPVFANGNSGPSCRTANSPGDYKNVIGVGAVGSDDRLASFSSRGPARDGTLKPDVSAPGFQVRSAWSTGNSAYRTISGTSMASPHVTGAVALYLSRNKGATYAEVYRAFTTSTDTSRLTPENKNCGGVSDARYPNNSYGHGRINVARAIGGGPTPTTTRPTTRRPVPRVVNNEAEIAVLEQNLAELRGN</sequence>
<dbReference type="InterPro" id="IPR000209">
    <property type="entry name" value="Peptidase_S8/S53_dom"/>
</dbReference>
<feature type="active site" description="Charge relay system" evidence="7 8">
    <location>
        <position position="175"/>
    </location>
</feature>
<reference evidence="11" key="1">
    <citation type="submission" date="2013-12" db="EMBL/GenBank/DDBJ databases">
        <title>The Genome Sequence of Aphanomyces invadans NJM9701.</title>
        <authorList>
            <consortium name="The Broad Institute Genomics Platform"/>
            <person name="Russ C."/>
            <person name="Tyler B."/>
            <person name="van West P."/>
            <person name="Dieguez-Uribeondo J."/>
            <person name="Young S.K."/>
            <person name="Zeng Q."/>
            <person name="Gargeya S."/>
            <person name="Fitzgerald M."/>
            <person name="Abouelleil A."/>
            <person name="Alvarado L."/>
            <person name="Chapman S.B."/>
            <person name="Gainer-Dewar J."/>
            <person name="Goldberg J."/>
            <person name="Griggs A."/>
            <person name="Gujja S."/>
            <person name="Hansen M."/>
            <person name="Howarth C."/>
            <person name="Imamovic A."/>
            <person name="Ireland A."/>
            <person name="Larimer J."/>
            <person name="McCowan C."/>
            <person name="Murphy C."/>
            <person name="Pearson M."/>
            <person name="Poon T.W."/>
            <person name="Priest M."/>
            <person name="Roberts A."/>
            <person name="Saif S."/>
            <person name="Shea T."/>
            <person name="Sykes S."/>
            <person name="Wortman J."/>
            <person name="Nusbaum C."/>
            <person name="Birren B."/>
        </authorList>
    </citation>
    <scope>NUCLEOTIDE SEQUENCE [LARGE SCALE GENOMIC DNA]</scope>
    <source>
        <strain evidence="11">NJM9701</strain>
    </source>
</reference>
<feature type="chain" id="PRO_5001537387" description="subtilisin" evidence="9">
    <location>
        <begin position="17"/>
        <end position="490"/>
    </location>
</feature>